<proteinExistence type="predicted"/>
<sequence>MILVKKLIAVAVALAAGAFIFSKVRASRETDLWHEATNS</sequence>
<dbReference type="Proteomes" id="UP001499967">
    <property type="component" value="Unassembled WGS sequence"/>
</dbReference>
<protein>
    <submittedName>
        <fullName evidence="1">Uncharacterized protein</fullName>
    </submittedName>
</protein>
<dbReference type="NCBIfam" id="NF038356">
    <property type="entry name" value="actino_DLW39"/>
    <property type="match status" value="1"/>
</dbReference>
<organism evidence="1 2">
    <name type="scientific">Pseudonocardia zijingensis</name>
    <dbReference type="NCBI Taxonomy" id="153376"/>
    <lineage>
        <taxon>Bacteria</taxon>
        <taxon>Bacillati</taxon>
        <taxon>Actinomycetota</taxon>
        <taxon>Actinomycetes</taxon>
        <taxon>Pseudonocardiales</taxon>
        <taxon>Pseudonocardiaceae</taxon>
        <taxon>Pseudonocardia</taxon>
    </lineage>
</organism>
<accession>A0ABN1PP34</accession>
<reference evidence="1 2" key="1">
    <citation type="journal article" date="2019" name="Int. J. Syst. Evol. Microbiol.">
        <title>The Global Catalogue of Microorganisms (GCM) 10K type strain sequencing project: providing services to taxonomists for standard genome sequencing and annotation.</title>
        <authorList>
            <consortium name="The Broad Institute Genomics Platform"/>
            <consortium name="The Broad Institute Genome Sequencing Center for Infectious Disease"/>
            <person name="Wu L."/>
            <person name="Ma J."/>
        </authorList>
    </citation>
    <scope>NUCLEOTIDE SEQUENCE [LARGE SCALE GENOMIC DNA]</scope>
    <source>
        <strain evidence="1 2">JCM 11117</strain>
    </source>
</reference>
<dbReference type="InterPro" id="IPR047990">
    <property type="entry name" value="DLW39-like"/>
</dbReference>
<comment type="caution">
    <text evidence="1">The sequence shown here is derived from an EMBL/GenBank/DDBJ whole genome shotgun (WGS) entry which is preliminary data.</text>
</comment>
<keyword evidence="2" id="KW-1185">Reference proteome</keyword>
<name>A0ABN1PP34_9PSEU</name>
<dbReference type="EMBL" id="BAAAHP010000053">
    <property type="protein sequence ID" value="GAA0931047.1"/>
    <property type="molecule type" value="Genomic_DNA"/>
</dbReference>
<evidence type="ECO:0000313" key="1">
    <source>
        <dbReference type="EMBL" id="GAA0931047.1"/>
    </source>
</evidence>
<gene>
    <name evidence="1" type="ORF">GCM10009559_18820</name>
</gene>
<evidence type="ECO:0000313" key="2">
    <source>
        <dbReference type="Proteomes" id="UP001499967"/>
    </source>
</evidence>